<reference evidence="1 2" key="1">
    <citation type="submission" date="2023-07" db="EMBL/GenBank/DDBJ databases">
        <title>Genomic Encyclopedia of Type Strains, Phase IV (KMG-IV): sequencing the most valuable type-strain genomes for metagenomic binning, comparative biology and taxonomic classification.</title>
        <authorList>
            <person name="Goeker M."/>
        </authorList>
    </citation>
    <scope>NUCLEOTIDE SEQUENCE [LARGE SCALE GENOMIC DNA]</scope>
    <source>
        <strain evidence="1 2">DSM 19562</strain>
    </source>
</reference>
<keyword evidence="2" id="KW-1185">Reference proteome</keyword>
<proteinExistence type="predicted"/>
<accession>A0ABU0HE26</accession>
<organism evidence="1 2">
    <name type="scientific">Methylobacterium persicinum</name>
    <dbReference type="NCBI Taxonomy" id="374426"/>
    <lineage>
        <taxon>Bacteria</taxon>
        <taxon>Pseudomonadati</taxon>
        <taxon>Pseudomonadota</taxon>
        <taxon>Alphaproteobacteria</taxon>
        <taxon>Hyphomicrobiales</taxon>
        <taxon>Methylobacteriaceae</taxon>
        <taxon>Methylobacterium</taxon>
    </lineage>
</organism>
<gene>
    <name evidence="1" type="ORF">QO016_000050</name>
</gene>
<dbReference type="Proteomes" id="UP001236369">
    <property type="component" value="Unassembled WGS sequence"/>
</dbReference>
<protein>
    <submittedName>
        <fullName evidence="1">Uncharacterized protein</fullName>
    </submittedName>
</protein>
<sequence>MNEGLRKAMLGRMKALSVKIAALNTTADELVRSAILLDGEPIAQTLLGRAQRRRVQVLVMQGRLAALRERYDTRFRPMP</sequence>
<dbReference type="EMBL" id="JAUSVV010000001">
    <property type="protein sequence ID" value="MDQ0440573.1"/>
    <property type="molecule type" value="Genomic_DNA"/>
</dbReference>
<evidence type="ECO:0000313" key="2">
    <source>
        <dbReference type="Proteomes" id="UP001236369"/>
    </source>
</evidence>
<evidence type="ECO:0000313" key="1">
    <source>
        <dbReference type="EMBL" id="MDQ0440573.1"/>
    </source>
</evidence>
<dbReference type="RefSeq" id="WP_122160862.1">
    <property type="nucleotide sequence ID" value="NZ_BPQX01000011.1"/>
</dbReference>
<comment type="caution">
    <text evidence="1">The sequence shown here is derived from an EMBL/GenBank/DDBJ whole genome shotgun (WGS) entry which is preliminary data.</text>
</comment>
<name>A0ABU0HE26_9HYPH</name>